<comment type="pathway">
    <text evidence="1">Cofactor biosynthesis; tetrahydrofolate biosynthesis; 2-amino-4-hydroxy-6-hydroxymethyl-7,8-dihydropteridine diphosphate from 7,8-dihydroneopterin triphosphate: step 4/4.</text>
</comment>
<evidence type="ECO:0000256" key="6">
    <source>
        <dbReference type="ARBA" id="ARBA00022840"/>
    </source>
</evidence>
<keyword evidence="10" id="KW-1185">Reference proteome</keyword>
<dbReference type="UniPathway" id="UPA00077">
    <property type="reaction ID" value="UER00155"/>
</dbReference>
<keyword evidence="3" id="KW-0808">Transferase</keyword>
<dbReference type="GO" id="GO:0003848">
    <property type="term" value="F:2-amino-4-hydroxy-6-hydroxymethyldihydropteridine diphosphokinase activity"/>
    <property type="evidence" value="ECO:0007669"/>
    <property type="project" value="UniProtKB-EC"/>
</dbReference>
<dbReference type="SUPFAM" id="SSF55083">
    <property type="entry name" value="6-hydroxymethyl-7,8-dihydropterin pyrophosphokinase, HPPK"/>
    <property type="match status" value="1"/>
</dbReference>
<dbReference type="GO" id="GO:0005524">
    <property type="term" value="F:ATP binding"/>
    <property type="evidence" value="ECO:0007669"/>
    <property type="project" value="UniProtKB-KW"/>
</dbReference>
<dbReference type="NCBIfam" id="TIGR01498">
    <property type="entry name" value="folK"/>
    <property type="match status" value="1"/>
</dbReference>
<evidence type="ECO:0000313" key="9">
    <source>
        <dbReference type="EMBL" id="ORX91870.1"/>
    </source>
</evidence>
<evidence type="ECO:0000256" key="1">
    <source>
        <dbReference type="ARBA" id="ARBA00005051"/>
    </source>
</evidence>
<dbReference type="EMBL" id="MCFA01000429">
    <property type="protein sequence ID" value="ORX91870.1"/>
    <property type="molecule type" value="Genomic_DNA"/>
</dbReference>
<gene>
    <name evidence="9" type="ORF">BCR34DRAFT_594974</name>
</gene>
<evidence type="ECO:0000256" key="4">
    <source>
        <dbReference type="ARBA" id="ARBA00022741"/>
    </source>
</evidence>
<evidence type="ECO:0000313" key="10">
    <source>
        <dbReference type="Proteomes" id="UP000193144"/>
    </source>
</evidence>
<dbReference type="Gene3D" id="3.30.70.560">
    <property type="entry name" value="7,8-Dihydro-6-hydroxymethylpterin-pyrophosphokinase HPPK"/>
    <property type="match status" value="1"/>
</dbReference>
<dbReference type="PROSITE" id="PS00794">
    <property type="entry name" value="HPPK"/>
    <property type="match status" value="1"/>
</dbReference>
<evidence type="ECO:0000256" key="5">
    <source>
        <dbReference type="ARBA" id="ARBA00022777"/>
    </source>
</evidence>
<keyword evidence="6" id="KW-0067">ATP-binding</keyword>
<evidence type="ECO:0000256" key="7">
    <source>
        <dbReference type="ARBA" id="ARBA00022909"/>
    </source>
</evidence>
<dbReference type="InterPro" id="IPR035907">
    <property type="entry name" value="Hppk_sf"/>
</dbReference>
<evidence type="ECO:0000259" key="8">
    <source>
        <dbReference type="PROSITE" id="PS00794"/>
    </source>
</evidence>
<comment type="caution">
    <text evidence="9">The sequence shown here is derived from an EMBL/GenBank/DDBJ whole genome shotgun (WGS) entry which is preliminary data.</text>
</comment>
<organism evidence="9 10">
    <name type="scientific">Clohesyomyces aquaticus</name>
    <dbReference type="NCBI Taxonomy" id="1231657"/>
    <lineage>
        <taxon>Eukaryota</taxon>
        <taxon>Fungi</taxon>
        <taxon>Dikarya</taxon>
        <taxon>Ascomycota</taxon>
        <taxon>Pezizomycotina</taxon>
        <taxon>Dothideomycetes</taxon>
        <taxon>Pleosporomycetidae</taxon>
        <taxon>Pleosporales</taxon>
        <taxon>Lindgomycetaceae</taxon>
        <taxon>Clohesyomyces</taxon>
    </lineage>
</organism>
<protein>
    <recommendedName>
        <fullName evidence="2">2-amino-4-hydroxy-6-hydroxymethyldihydropteridine diphosphokinase</fullName>
        <ecNumber evidence="2">2.7.6.3</ecNumber>
    </recommendedName>
</protein>
<dbReference type="InterPro" id="IPR000550">
    <property type="entry name" value="Hppk"/>
</dbReference>
<dbReference type="EC" id="2.7.6.3" evidence="2"/>
<dbReference type="GO" id="GO:0016301">
    <property type="term" value="F:kinase activity"/>
    <property type="evidence" value="ECO:0007669"/>
    <property type="project" value="UniProtKB-KW"/>
</dbReference>
<dbReference type="GO" id="GO:0046654">
    <property type="term" value="P:tetrahydrofolate biosynthetic process"/>
    <property type="evidence" value="ECO:0007669"/>
    <property type="project" value="UniProtKB-UniPathway"/>
</dbReference>
<dbReference type="GO" id="GO:0046656">
    <property type="term" value="P:folic acid biosynthetic process"/>
    <property type="evidence" value="ECO:0007669"/>
    <property type="project" value="UniProtKB-KW"/>
</dbReference>
<dbReference type="AlphaFoldDB" id="A0A1Y1Y1I4"/>
<keyword evidence="7" id="KW-0289">Folate biosynthesis</keyword>
<reference evidence="9 10" key="1">
    <citation type="submission" date="2016-07" db="EMBL/GenBank/DDBJ databases">
        <title>Pervasive Adenine N6-methylation of Active Genes in Fungi.</title>
        <authorList>
            <consortium name="DOE Joint Genome Institute"/>
            <person name="Mondo S.J."/>
            <person name="Dannebaum R.O."/>
            <person name="Kuo R.C."/>
            <person name="Labutti K."/>
            <person name="Haridas S."/>
            <person name="Kuo A."/>
            <person name="Salamov A."/>
            <person name="Ahrendt S.R."/>
            <person name="Lipzen A."/>
            <person name="Sullivan W."/>
            <person name="Andreopoulos W.B."/>
            <person name="Clum A."/>
            <person name="Lindquist E."/>
            <person name="Daum C."/>
            <person name="Ramamoorthy G.K."/>
            <person name="Gryganskyi A."/>
            <person name="Culley D."/>
            <person name="Magnuson J.K."/>
            <person name="James T.Y."/>
            <person name="O'Malley M.A."/>
            <person name="Stajich J.E."/>
            <person name="Spatafora J.W."/>
            <person name="Visel A."/>
            <person name="Grigoriev I.V."/>
        </authorList>
    </citation>
    <scope>NUCLEOTIDE SEQUENCE [LARGE SCALE GENOMIC DNA]</scope>
    <source>
        <strain evidence="9 10">CBS 115471</strain>
    </source>
</reference>
<keyword evidence="5" id="KW-0418">Kinase</keyword>
<feature type="domain" description="7,8-dihydro-6-hydroxymethylpterin-pyrophosphokinase" evidence="8">
    <location>
        <begin position="161"/>
        <end position="172"/>
    </location>
</feature>
<evidence type="ECO:0000256" key="2">
    <source>
        <dbReference type="ARBA" id="ARBA00013253"/>
    </source>
</evidence>
<dbReference type="Proteomes" id="UP000193144">
    <property type="component" value="Unassembled WGS sequence"/>
</dbReference>
<dbReference type="CDD" id="cd00483">
    <property type="entry name" value="HPPK"/>
    <property type="match status" value="1"/>
</dbReference>
<name>A0A1Y1Y1I4_9PLEO</name>
<evidence type="ECO:0000256" key="3">
    <source>
        <dbReference type="ARBA" id="ARBA00022679"/>
    </source>
</evidence>
<dbReference type="PANTHER" id="PTHR43071:SF1">
    <property type="entry name" value="2-AMINO-4-HYDROXY-6-HYDROXYMETHYLDIHYDROPTERIDINE PYROPHOSPHOKINASE"/>
    <property type="match status" value="1"/>
</dbReference>
<keyword evidence="4" id="KW-0547">Nucleotide-binding</keyword>
<sequence length="202" mass="23130">MATRTCTRAWTASLLKPSAPDPGLLIARPKPRRNFNPAPHRRYTSSTTRRHFDIAIKPATPVRFRLSKPENVRARRAPTRNLHHATSLPHRAFIALGSNLGDRVAMIDKACKTMELDGSIRILRTSSLWETKAMYVLDQDKFLNGVCEFIEKKMGRVKVVDKGPRNIDLDIVLYDDITYKDERLTIPHALMLERDFVLRPLC</sequence>
<dbReference type="OrthoDB" id="615426at2759"/>
<feature type="non-terminal residue" evidence="9">
    <location>
        <position position="202"/>
    </location>
</feature>
<proteinExistence type="predicted"/>
<accession>A0A1Y1Y1I4</accession>
<dbReference type="PANTHER" id="PTHR43071">
    <property type="entry name" value="2-AMINO-4-HYDROXY-6-HYDROXYMETHYLDIHYDROPTERIDINE PYROPHOSPHOKINASE"/>
    <property type="match status" value="1"/>
</dbReference>
<dbReference type="STRING" id="1231657.A0A1Y1Y1I4"/>
<dbReference type="Pfam" id="PF01288">
    <property type="entry name" value="HPPK"/>
    <property type="match status" value="1"/>
</dbReference>